<evidence type="ECO:0000256" key="1">
    <source>
        <dbReference type="SAM" id="MobiDB-lite"/>
    </source>
</evidence>
<accession>A0ABV0IFJ6</accession>
<proteinExistence type="predicted"/>
<organism evidence="2 3">
    <name type="scientific">Citricoccus nitrophenolicus</name>
    <dbReference type="NCBI Taxonomy" id="863575"/>
    <lineage>
        <taxon>Bacteria</taxon>
        <taxon>Bacillati</taxon>
        <taxon>Actinomycetota</taxon>
        <taxon>Actinomycetes</taxon>
        <taxon>Micrococcales</taxon>
        <taxon>Micrococcaceae</taxon>
        <taxon>Citricoccus</taxon>
    </lineage>
</organism>
<dbReference type="EMBL" id="JBDXMX010000002">
    <property type="protein sequence ID" value="MEO9246933.1"/>
    <property type="molecule type" value="Genomic_DNA"/>
</dbReference>
<protein>
    <submittedName>
        <fullName evidence="2">Uncharacterized protein</fullName>
    </submittedName>
</protein>
<feature type="region of interest" description="Disordered" evidence="1">
    <location>
        <begin position="26"/>
        <end position="55"/>
    </location>
</feature>
<keyword evidence="3" id="KW-1185">Reference proteome</keyword>
<gene>
    <name evidence="2" type="ORF">ABDK96_04495</name>
</gene>
<reference evidence="2 3" key="1">
    <citation type="submission" date="2024-05" db="EMBL/GenBank/DDBJ databases">
        <authorList>
            <person name="Yi C."/>
        </authorList>
    </citation>
    <scope>NUCLEOTIDE SEQUENCE [LARGE SCALE GENOMIC DNA]</scope>
    <source>
        <strain evidence="2 3">XS13</strain>
    </source>
</reference>
<evidence type="ECO:0000313" key="3">
    <source>
        <dbReference type="Proteomes" id="UP001484097"/>
    </source>
</evidence>
<dbReference type="RefSeq" id="WP_347919264.1">
    <property type="nucleotide sequence ID" value="NZ_JBDXMX010000002.1"/>
</dbReference>
<sequence length="55" mass="5743">MKPVVRLAVVAAGIAAVLGVRSWHENERGKQVWSSATDSLDNPGAAGGHQAEPHN</sequence>
<dbReference type="Proteomes" id="UP001484097">
    <property type="component" value="Unassembled WGS sequence"/>
</dbReference>
<name>A0ABV0IFJ6_9MICC</name>
<comment type="caution">
    <text evidence="2">The sequence shown here is derived from an EMBL/GenBank/DDBJ whole genome shotgun (WGS) entry which is preliminary data.</text>
</comment>
<evidence type="ECO:0000313" key="2">
    <source>
        <dbReference type="EMBL" id="MEO9246933.1"/>
    </source>
</evidence>